<evidence type="ECO:0000256" key="4">
    <source>
        <dbReference type="ARBA" id="ARBA00022777"/>
    </source>
</evidence>
<keyword evidence="6" id="KW-0175">Coiled coil</keyword>
<dbReference type="eggNOG" id="KOG0583">
    <property type="taxonomic scope" value="Eukaryota"/>
</dbReference>
<evidence type="ECO:0000256" key="1">
    <source>
        <dbReference type="ARBA" id="ARBA00022527"/>
    </source>
</evidence>
<dbReference type="KEGG" id="bpg:Bathy08g04790"/>
<dbReference type="GO" id="GO:0004674">
    <property type="term" value="F:protein serine/threonine kinase activity"/>
    <property type="evidence" value="ECO:0007669"/>
    <property type="project" value="UniProtKB-KW"/>
</dbReference>
<dbReference type="RefSeq" id="XP_007511513.1">
    <property type="nucleotide sequence ID" value="XM_007511451.1"/>
</dbReference>
<evidence type="ECO:0000256" key="2">
    <source>
        <dbReference type="ARBA" id="ARBA00022679"/>
    </source>
</evidence>
<evidence type="ECO:0000256" key="7">
    <source>
        <dbReference type="SAM" id="MobiDB-lite"/>
    </source>
</evidence>
<dbReference type="STRING" id="41875.K8EHY8"/>
<accession>K8EHY8</accession>
<name>K8EHY8_9CHLO</name>
<protein>
    <recommendedName>
        <fullName evidence="8">Protein kinase domain-containing protein</fullName>
    </recommendedName>
</protein>
<dbReference type="GO" id="GO:0005524">
    <property type="term" value="F:ATP binding"/>
    <property type="evidence" value="ECO:0007669"/>
    <property type="project" value="UniProtKB-KW"/>
</dbReference>
<dbReference type="Gene3D" id="1.10.510.10">
    <property type="entry name" value="Transferase(Phosphotransferase) domain 1"/>
    <property type="match status" value="1"/>
</dbReference>
<keyword evidence="4" id="KW-0418">Kinase</keyword>
<dbReference type="InterPro" id="IPR000719">
    <property type="entry name" value="Prot_kinase_dom"/>
</dbReference>
<evidence type="ECO:0000313" key="10">
    <source>
        <dbReference type="Proteomes" id="UP000198341"/>
    </source>
</evidence>
<dbReference type="InterPro" id="IPR008271">
    <property type="entry name" value="Ser/Thr_kinase_AS"/>
</dbReference>
<dbReference type="PANTHER" id="PTHR24346">
    <property type="entry name" value="MAP/MICROTUBULE AFFINITY-REGULATING KINASE"/>
    <property type="match status" value="1"/>
</dbReference>
<dbReference type="AlphaFoldDB" id="K8EHY8"/>
<feature type="compositionally biased region" description="Low complexity" evidence="7">
    <location>
        <begin position="1"/>
        <end position="15"/>
    </location>
</feature>
<dbReference type="InterPro" id="IPR011009">
    <property type="entry name" value="Kinase-like_dom_sf"/>
</dbReference>
<evidence type="ECO:0000256" key="6">
    <source>
        <dbReference type="SAM" id="Coils"/>
    </source>
</evidence>
<dbReference type="PROSITE" id="PS00108">
    <property type="entry name" value="PROTEIN_KINASE_ST"/>
    <property type="match status" value="1"/>
</dbReference>
<feature type="domain" description="Protein kinase" evidence="8">
    <location>
        <begin position="76"/>
        <end position="360"/>
    </location>
</feature>
<dbReference type="PANTHER" id="PTHR24346:SF82">
    <property type="entry name" value="KP78A-RELATED"/>
    <property type="match status" value="1"/>
</dbReference>
<gene>
    <name evidence="9" type="ORF">Bathy08g04790</name>
</gene>
<feature type="coiled-coil region" evidence="6">
    <location>
        <begin position="366"/>
        <end position="426"/>
    </location>
</feature>
<dbReference type="SMART" id="SM00220">
    <property type="entry name" value="S_TKc"/>
    <property type="match status" value="1"/>
</dbReference>
<dbReference type="Proteomes" id="UP000198341">
    <property type="component" value="Chromosome 8"/>
</dbReference>
<dbReference type="Pfam" id="PF00069">
    <property type="entry name" value="Pkinase"/>
    <property type="match status" value="1"/>
</dbReference>
<keyword evidence="3" id="KW-0547">Nucleotide-binding</keyword>
<keyword evidence="1" id="KW-0723">Serine/threonine-protein kinase</keyword>
<evidence type="ECO:0000256" key="5">
    <source>
        <dbReference type="ARBA" id="ARBA00022840"/>
    </source>
</evidence>
<evidence type="ECO:0000259" key="8">
    <source>
        <dbReference type="PROSITE" id="PS50011"/>
    </source>
</evidence>
<evidence type="ECO:0000256" key="3">
    <source>
        <dbReference type="ARBA" id="ARBA00022741"/>
    </source>
</evidence>
<keyword evidence="5" id="KW-0067">ATP-binding</keyword>
<feature type="region of interest" description="Disordered" evidence="7">
    <location>
        <begin position="1"/>
        <end position="53"/>
    </location>
</feature>
<dbReference type="SUPFAM" id="SSF56112">
    <property type="entry name" value="Protein kinase-like (PK-like)"/>
    <property type="match status" value="1"/>
</dbReference>
<dbReference type="GeneID" id="19014458"/>
<organism evidence="9 10">
    <name type="scientific">Bathycoccus prasinos</name>
    <dbReference type="NCBI Taxonomy" id="41875"/>
    <lineage>
        <taxon>Eukaryota</taxon>
        <taxon>Viridiplantae</taxon>
        <taxon>Chlorophyta</taxon>
        <taxon>Mamiellophyceae</taxon>
        <taxon>Mamiellales</taxon>
        <taxon>Bathycoccaceae</taxon>
        <taxon>Bathycoccus</taxon>
    </lineage>
</organism>
<evidence type="ECO:0000313" key="9">
    <source>
        <dbReference type="EMBL" id="CCO17634.1"/>
    </source>
</evidence>
<dbReference type="FunFam" id="1.10.510.10:FF:000571">
    <property type="entry name" value="Maternal embryonic leucine zipper kinase"/>
    <property type="match status" value="1"/>
</dbReference>
<dbReference type="PROSITE" id="PS50011">
    <property type="entry name" value="PROTEIN_KINASE_DOM"/>
    <property type="match status" value="1"/>
</dbReference>
<reference evidence="9 10" key="1">
    <citation type="submission" date="2011-10" db="EMBL/GenBank/DDBJ databases">
        <authorList>
            <person name="Genoscope - CEA"/>
        </authorList>
    </citation>
    <scope>NUCLEOTIDE SEQUENCE [LARGE SCALE GENOMIC DNA]</scope>
    <source>
        <strain evidence="9 10">RCC 1105</strain>
    </source>
</reference>
<keyword evidence="2" id="KW-0808">Transferase</keyword>
<dbReference type="GO" id="GO:0005737">
    <property type="term" value="C:cytoplasm"/>
    <property type="evidence" value="ECO:0007669"/>
    <property type="project" value="TreeGrafter"/>
</dbReference>
<keyword evidence="10" id="KW-1185">Reference proteome</keyword>
<dbReference type="GO" id="GO:0035556">
    <property type="term" value="P:intracellular signal transduction"/>
    <property type="evidence" value="ECO:0007669"/>
    <property type="project" value="TreeGrafter"/>
</dbReference>
<proteinExistence type="predicted"/>
<sequence>MTSSDANANAAAVGNDGDDDVEMTETTAREEIQEEEEEEDETKKTKKKTKKKKEIELVQRPRTHELEETLICNGRYQTEREINRGSSAVVIKGYDVTNKLPVALKIMDVSQTSELSLPLNSITREVKYAHKLNSPSSSSESSNTTDNFARLLNVTNHISPETKREYVVLVWELLEGLDLLDYINSKGGRLTNEESRALFAQLLNAVETIHERGFAHRDLKPDNCLVVDTKQKKTLKVIDFGLSKGLDSAKTLGIGTPDYMAPELIGAPSRMKSGGGYDPIKIDVFAMGVTLYLMLLGRYPFEDPTNHSTLSTMKNIRAGNFARPQKGVIDSDALNLIENMLAPDPEKRFSLKDIRNHTWVQREREQEILLQEYDEFEKRLQDVRRQKEREEEAKRQREQEISLKRYKEYEKRLIQAQKMKEARRERDENAPNTLLGLRLRLVESKIDCKQEIPKEKKKKPAAFGIASLFGGGRKK</sequence>
<dbReference type="OrthoDB" id="496782at2759"/>
<dbReference type="EMBL" id="FO082271">
    <property type="protein sequence ID" value="CCO17634.1"/>
    <property type="molecule type" value="Genomic_DNA"/>
</dbReference>